<proteinExistence type="predicted"/>
<feature type="compositionally biased region" description="Low complexity" evidence="1">
    <location>
        <begin position="114"/>
        <end position="132"/>
    </location>
</feature>
<organism evidence="2 3">
    <name type="scientific">Tagetes erecta</name>
    <name type="common">African marigold</name>
    <dbReference type="NCBI Taxonomy" id="13708"/>
    <lineage>
        <taxon>Eukaryota</taxon>
        <taxon>Viridiplantae</taxon>
        <taxon>Streptophyta</taxon>
        <taxon>Embryophyta</taxon>
        <taxon>Tracheophyta</taxon>
        <taxon>Spermatophyta</taxon>
        <taxon>Magnoliopsida</taxon>
        <taxon>eudicotyledons</taxon>
        <taxon>Gunneridae</taxon>
        <taxon>Pentapetalae</taxon>
        <taxon>asterids</taxon>
        <taxon>campanulids</taxon>
        <taxon>Asterales</taxon>
        <taxon>Asteraceae</taxon>
        <taxon>Asteroideae</taxon>
        <taxon>Heliantheae alliance</taxon>
        <taxon>Tageteae</taxon>
        <taxon>Tagetes</taxon>
    </lineage>
</organism>
<evidence type="ECO:0000313" key="2">
    <source>
        <dbReference type="EMBL" id="KAK1409484.1"/>
    </source>
</evidence>
<evidence type="ECO:0000313" key="3">
    <source>
        <dbReference type="Proteomes" id="UP001229421"/>
    </source>
</evidence>
<dbReference type="EMBL" id="JAUHHV010000010">
    <property type="protein sequence ID" value="KAK1409484.1"/>
    <property type="molecule type" value="Genomic_DNA"/>
</dbReference>
<gene>
    <name evidence="2" type="ORF">QVD17_36010</name>
</gene>
<evidence type="ECO:0000256" key="1">
    <source>
        <dbReference type="SAM" id="MobiDB-lite"/>
    </source>
</evidence>
<keyword evidence="3" id="KW-1185">Reference proteome</keyword>
<reference evidence="2" key="1">
    <citation type="journal article" date="2023" name="bioRxiv">
        <title>Improved chromosome-level genome assembly for marigold (Tagetes erecta).</title>
        <authorList>
            <person name="Jiang F."/>
            <person name="Yuan L."/>
            <person name="Wang S."/>
            <person name="Wang H."/>
            <person name="Xu D."/>
            <person name="Wang A."/>
            <person name="Fan W."/>
        </authorList>
    </citation>
    <scope>NUCLEOTIDE SEQUENCE</scope>
    <source>
        <strain evidence="2">WSJ</strain>
        <tissue evidence="2">Leaf</tissue>
    </source>
</reference>
<sequence length="187" mass="21036">MKSQQSNRKKPINIVKIIKAPIRAICKALDVYTKCVTNFSNVYNRPLRTGVEYVPDQQRLPRSFTTSRLPDNNDQPPESPLVRSISAGATDVRSNNIKLTAFELYMVQQYQRQSPRASPSASPIRASSPSAPRKGEPRSCAIEMGKIDEDRASSFRGDNAIFQKKLYLKGEDDPLFLKSLGEDRVFT</sequence>
<feature type="compositionally biased region" description="Polar residues" evidence="1">
    <location>
        <begin position="63"/>
        <end position="76"/>
    </location>
</feature>
<protein>
    <submittedName>
        <fullName evidence="2">Uncharacterized protein</fullName>
    </submittedName>
</protein>
<name>A0AAD8JTX8_TARER</name>
<comment type="caution">
    <text evidence="2">The sequence shown here is derived from an EMBL/GenBank/DDBJ whole genome shotgun (WGS) entry which is preliminary data.</text>
</comment>
<dbReference type="Proteomes" id="UP001229421">
    <property type="component" value="Unassembled WGS sequence"/>
</dbReference>
<feature type="region of interest" description="Disordered" evidence="1">
    <location>
        <begin position="58"/>
        <end position="87"/>
    </location>
</feature>
<dbReference type="PANTHER" id="PTHR33526">
    <property type="entry name" value="OS07G0123800 PROTEIN"/>
    <property type="match status" value="1"/>
</dbReference>
<dbReference type="PANTHER" id="PTHR33526:SF13">
    <property type="entry name" value="TYROSINE-PROTEIN PHOSPHATASE 3-LIKE"/>
    <property type="match status" value="1"/>
</dbReference>
<feature type="region of interest" description="Disordered" evidence="1">
    <location>
        <begin position="113"/>
        <end position="139"/>
    </location>
</feature>
<accession>A0AAD8JTX8</accession>
<dbReference type="AlphaFoldDB" id="A0AAD8JTX8"/>